<dbReference type="CDD" id="cd02209">
    <property type="entry name" value="cupin_XRE_C"/>
    <property type="match status" value="1"/>
</dbReference>
<gene>
    <name evidence="3" type="ORF">GCM10023195_50960</name>
</gene>
<organism evidence="3 4">
    <name type="scientific">Actinoallomurus liliacearum</name>
    <dbReference type="NCBI Taxonomy" id="1080073"/>
    <lineage>
        <taxon>Bacteria</taxon>
        <taxon>Bacillati</taxon>
        <taxon>Actinomycetota</taxon>
        <taxon>Actinomycetes</taxon>
        <taxon>Streptosporangiales</taxon>
        <taxon>Thermomonosporaceae</taxon>
        <taxon>Actinoallomurus</taxon>
    </lineage>
</organism>
<comment type="caution">
    <text evidence="3">The sequence shown here is derived from an EMBL/GenBank/DDBJ whole genome shotgun (WGS) entry which is preliminary data.</text>
</comment>
<dbReference type="SUPFAM" id="SSF51182">
    <property type="entry name" value="RmlC-like cupins"/>
    <property type="match status" value="1"/>
</dbReference>
<dbReference type="PANTHER" id="PTHR46797">
    <property type="entry name" value="HTH-TYPE TRANSCRIPTIONAL REGULATOR"/>
    <property type="match status" value="1"/>
</dbReference>
<evidence type="ECO:0000313" key="4">
    <source>
        <dbReference type="Proteomes" id="UP001500212"/>
    </source>
</evidence>
<dbReference type="Proteomes" id="UP001500212">
    <property type="component" value="Unassembled WGS sequence"/>
</dbReference>
<dbReference type="InterPro" id="IPR050807">
    <property type="entry name" value="TransReg_Diox_bact_type"/>
</dbReference>
<dbReference type="InterPro" id="IPR014710">
    <property type="entry name" value="RmlC-like_jellyroll"/>
</dbReference>
<dbReference type="Pfam" id="PF07883">
    <property type="entry name" value="Cupin_2"/>
    <property type="match status" value="1"/>
</dbReference>
<name>A0ABP8TMY4_9ACTN</name>
<dbReference type="InterPro" id="IPR011051">
    <property type="entry name" value="RmlC_Cupin_sf"/>
</dbReference>
<dbReference type="EMBL" id="BAABHJ010000019">
    <property type="protein sequence ID" value="GAA4611958.1"/>
    <property type="molecule type" value="Genomic_DNA"/>
</dbReference>
<evidence type="ECO:0000256" key="1">
    <source>
        <dbReference type="ARBA" id="ARBA00023125"/>
    </source>
</evidence>
<dbReference type="Gene3D" id="2.60.120.10">
    <property type="entry name" value="Jelly Rolls"/>
    <property type="match status" value="1"/>
</dbReference>
<reference evidence="4" key="1">
    <citation type="journal article" date="2019" name="Int. J. Syst. Evol. Microbiol.">
        <title>The Global Catalogue of Microorganisms (GCM) 10K type strain sequencing project: providing services to taxonomists for standard genome sequencing and annotation.</title>
        <authorList>
            <consortium name="The Broad Institute Genomics Platform"/>
            <consortium name="The Broad Institute Genome Sequencing Center for Infectious Disease"/>
            <person name="Wu L."/>
            <person name="Ma J."/>
        </authorList>
    </citation>
    <scope>NUCLEOTIDE SEQUENCE [LARGE SCALE GENOMIC DNA]</scope>
    <source>
        <strain evidence="4">JCM 17938</strain>
    </source>
</reference>
<keyword evidence="4" id="KW-1185">Reference proteome</keyword>
<protein>
    <recommendedName>
        <fullName evidence="2">HTH cro/C1-type domain-containing protein</fullName>
    </recommendedName>
</protein>
<sequence>MPPLVGEPQRVAAVAASEVQRVAGRQARDRLGEAGIRLRAAGRAAWTPSQKVTASVVLIKTPLSVCAQSCQACQDRHGILLFWQDGRVDRKTDDDVLDAVGPRLRALRRDRGITLADLAATTGVSESTLSRLESGQRRATLELLLPLARTYDVPLDDLVGAPRTGDPRIHLKPIRRFGMTFVPLSRRPGGVHAFKMIIPARPKPLEPTPQTHEGFEWLYVLNGRLRLVLGERDLTLPPGEAAEFDTSLPHWLGSADGGLVELLILFGLQGVRSHVRTDPHRPSQVESRR</sequence>
<dbReference type="SMART" id="SM00530">
    <property type="entry name" value="HTH_XRE"/>
    <property type="match status" value="1"/>
</dbReference>
<evidence type="ECO:0000259" key="2">
    <source>
        <dbReference type="PROSITE" id="PS50943"/>
    </source>
</evidence>
<feature type="domain" description="HTH cro/C1-type" evidence="2">
    <location>
        <begin position="104"/>
        <end position="158"/>
    </location>
</feature>
<proteinExistence type="predicted"/>
<dbReference type="CDD" id="cd00093">
    <property type="entry name" value="HTH_XRE"/>
    <property type="match status" value="1"/>
</dbReference>
<dbReference type="InterPro" id="IPR001387">
    <property type="entry name" value="Cro/C1-type_HTH"/>
</dbReference>
<dbReference type="PANTHER" id="PTHR46797:SF1">
    <property type="entry name" value="METHYLPHOSPHONATE SYNTHASE"/>
    <property type="match status" value="1"/>
</dbReference>
<dbReference type="SUPFAM" id="SSF47413">
    <property type="entry name" value="lambda repressor-like DNA-binding domains"/>
    <property type="match status" value="1"/>
</dbReference>
<dbReference type="Gene3D" id="1.10.260.40">
    <property type="entry name" value="lambda repressor-like DNA-binding domains"/>
    <property type="match status" value="1"/>
</dbReference>
<evidence type="ECO:0000313" key="3">
    <source>
        <dbReference type="EMBL" id="GAA4611958.1"/>
    </source>
</evidence>
<dbReference type="InterPro" id="IPR013096">
    <property type="entry name" value="Cupin_2"/>
</dbReference>
<dbReference type="InterPro" id="IPR010982">
    <property type="entry name" value="Lambda_DNA-bd_dom_sf"/>
</dbReference>
<keyword evidence="1" id="KW-0238">DNA-binding</keyword>
<dbReference type="PROSITE" id="PS50943">
    <property type="entry name" value="HTH_CROC1"/>
    <property type="match status" value="1"/>
</dbReference>
<accession>A0ABP8TMY4</accession>
<dbReference type="Pfam" id="PF01381">
    <property type="entry name" value="HTH_3"/>
    <property type="match status" value="1"/>
</dbReference>